<dbReference type="SUPFAM" id="SSF81301">
    <property type="entry name" value="Nucleotidyltransferase"/>
    <property type="match status" value="1"/>
</dbReference>
<dbReference type="InterPro" id="IPR054708">
    <property type="entry name" value="MTPAP-like_central"/>
</dbReference>
<feature type="domain" description="Poly(A) RNA polymerase mitochondrial-like central palm" evidence="2">
    <location>
        <begin position="657"/>
        <end position="753"/>
    </location>
</feature>
<dbReference type="GO" id="GO:0003729">
    <property type="term" value="F:mRNA binding"/>
    <property type="evidence" value="ECO:0007669"/>
    <property type="project" value="TreeGrafter"/>
</dbReference>
<dbReference type="GO" id="GO:0043634">
    <property type="term" value="P:polyadenylation-dependent ncRNA catabolic process"/>
    <property type="evidence" value="ECO:0007669"/>
    <property type="project" value="TreeGrafter"/>
</dbReference>
<evidence type="ECO:0000256" key="1">
    <source>
        <dbReference type="SAM" id="MobiDB-lite"/>
    </source>
</evidence>
<organism evidence="3 4">
    <name type="scientific">Vitis rotundifolia</name>
    <name type="common">Muscadine grape</name>
    <dbReference type="NCBI Taxonomy" id="103349"/>
    <lineage>
        <taxon>Eukaryota</taxon>
        <taxon>Viridiplantae</taxon>
        <taxon>Streptophyta</taxon>
        <taxon>Embryophyta</taxon>
        <taxon>Tracheophyta</taxon>
        <taxon>Spermatophyta</taxon>
        <taxon>Magnoliopsida</taxon>
        <taxon>eudicotyledons</taxon>
        <taxon>Gunneridae</taxon>
        <taxon>Pentapetalae</taxon>
        <taxon>rosids</taxon>
        <taxon>Vitales</taxon>
        <taxon>Vitaceae</taxon>
        <taxon>Viteae</taxon>
        <taxon>Vitis</taxon>
    </lineage>
</organism>
<dbReference type="GO" id="GO:0031123">
    <property type="term" value="P:RNA 3'-end processing"/>
    <property type="evidence" value="ECO:0007669"/>
    <property type="project" value="TreeGrafter"/>
</dbReference>
<evidence type="ECO:0000259" key="2">
    <source>
        <dbReference type="Pfam" id="PF22600"/>
    </source>
</evidence>
<feature type="compositionally biased region" description="Basic and acidic residues" evidence="1">
    <location>
        <begin position="473"/>
        <end position="493"/>
    </location>
</feature>
<dbReference type="Proteomes" id="UP001168098">
    <property type="component" value="Unassembled WGS sequence"/>
</dbReference>
<dbReference type="GO" id="GO:0031499">
    <property type="term" value="C:TRAMP complex"/>
    <property type="evidence" value="ECO:0007669"/>
    <property type="project" value="TreeGrafter"/>
</dbReference>
<dbReference type="GO" id="GO:0005730">
    <property type="term" value="C:nucleolus"/>
    <property type="evidence" value="ECO:0007669"/>
    <property type="project" value="TreeGrafter"/>
</dbReference>
<dbReference type="GO" id="GO:0046872">
    <property type="term" value="F:metal ion binding"/>
    <property type="evidence" value="ECO:0007669"/>
    <property type="project" value="UniProtKB-KW"/>
</dbReference>
<dbReference type="Gene3D" id="1.10.1410.10">
    <property type="match status" value="1"/>
</dbReference>
<feature type="region of interest" description="Disordered" evidence="1">
    <location>
        <begin position="473"/>
        <end position="535"/>
    </location>
</feature>
<comment type="caution">
    <text evidence="3">The sequence shown here is derived from an EMBL/GenBank/DDBJ whole genome shotgun (WGS) entry which is preliminary data.</text>
</comment>
<protein>
    <recommendedName>
        <fullName evidence="2">Poly(A) RNA polymerase mitochondrial-like central palm domain-containing protein</fullName>
    </recommendedName>
</protein>
<dbReference type="Gene3D" id="3.30.460.10">
    <property type="entry name" value="Beta Polymerase, domain 2"/>
    <property type="match status" value="1"/>
</dbReference>
<dbReference type="GO" id="GO:1990817">
    <property type="term" value="F:poly(A) RNA polymerase activity"/>
    <property type="evidence" value="ECO:0007669"/>
    <property type="project" value="InterPro"/>
</dbReference>
<evidence type="ECO:0000313" key="3">
    <source>
        <dbReference type="EMBL" id="KAJ9680691.1"/>
    </source>
</evidence>
<dbReference type="PANTHER" id="PTHR23092:SF48">
    <property type="entry name" value="NUCLEOTIDYLTRANSFERASE FAMILY PROTEIN"/>
    <property type="match status" value="1"/>
</dbReference>
<dbReference type="InterPro" id="IPR045862">
    <property type="entry name" value="Trf4-like"/>
</dbReference>
<dbReference type="InterPro" id="IPR043519">
    <property type="entry name" value="NT_sf"/>
</dbReference>
<proteinExistence type="predicted"/>
<gene>
    <name evidence="3" type="ORF">PVL29_019878</name>
</gene>
<evidence type="ECO:0000313" key="4">
    <source>
        <dbReference type="Proteomes" id="UP001168098"/>
    </source>
</evidence>
<sequence>MCQMMLQFVVTSSFQVLVNLLMGLQGQKLLLKAFKKILLSVPLKVVVTCHTFLDIYQLLNSKIENQTISPGLETLNYAVDYNLISSVVSLLAVDGAFSGEDVKLQNSEHLSETDTKCVSSDKPIKATDLEEEIVQNREQERGKFCNTGSTSSSECPSYEWPSVAPIHFTSINSQHLPAATDRLHLDVGHNWHNHFHQSFVPSIHQTRNPPLDAGCSQILSRPLPMSLDWPPMVRSISRLAPSMACNYDPGFISRMQSSFRQGFPAHNVQVNTATSEDERKYSGDLMDLSDLTNVQELADECDSHWISEEEFELHAVSGLDYSQYFGGGVMYWNSSDHPGSGFSRPPSLSSDDSSWAWHEADMNRAVDDMVAFSSSYSTNGLASPTAASFCSPFDPLGAGHQPLGYVISGNEGPGKVLHSSSASADAMPEEKVSGSLANLPVDVEGKTGDPLPYSLLPPIIIPNMSRERSRSEFKRNFDHKSPCVPPARREQPRIKRPPSPVVLCVPRAPRPPPPSPVSDSRKNRGFPTVRSGSSSPRHWGMRGWYHDGSNLEEACVCIDGAEVVWPSWRNKNLSTRPMIQPLPGALLQDRLIAISQLARDQEHPDIAFPLQPPDLLSCSMRKTALPMMHSLLHEEIDSFWKKVAAENMIRKPYINWAVKRVTRSLQVLWPRSRTNIFGSNATGLSLPTSDVDLVICLPPVRNLEPIKEAGILEGRNGIKETCLQHAARYLANQEWVKNDSLKTVENTAIPIIMLVVEVPPDLTTSAAPNLQTSKEEPTPMPGGQGSHIQTEMGGLENSASPKCAQINYDNSKDSKSVRIDISFKSPSHTGLQTTELVKELTEQFPAATPLALVLKQFLADRSLDQSYSGGLSSYCLVLLITRFLQHEHHLGRPINQNFGSLLMDFLYFFGNVFDPRQMRISVQGSGVYINRERGYSIDPIHIDDPLFPTNNVGRNCFRIHQCIKAFSDAYSILENELTCLPTSGDSSISPPYRLLPKIISSIDLL</sequence>
<dbReference type="AlphaFoldDB" id="A0AA38Z1K5"/>
<reference evidence="3 4" key="1">
    <citation type="journal article" date="2023" name="BMC Biotechnol.">
        <title>Vitis rotundifolia cv Carlos genome sequencing.</title>
        <authorList>
            <person name="Huff M."/>
            <person name="Hulse-Kemp A."/>
            <person name="Scheffler B."/>
            <person name="Youngblood R."/>
            <person name="Simpson S."/>
            <person name="Babiker E."/>
            <person name="Staton M."/>
        </authorList>
    </citation>
    <scope>NUCLEOTIDE SEQUENCE [LARGE SCALE GENOMIC DNA]</scope>
    <source>
        <tissue evidence="3">Leaf</tissue>
    </source>
</reference>
<feature type="region of interest" description="Disordered" evidence="1">
    <location>
        <begin position="765"/>
        <end position="786"/>
    </location>
</feature>
<dbReference type="PANTHER" id="PTHR23092">
    <property type="entry name" value="POLY(A) RNA POLYMERASE"/>
    <property type="match status" value="1"/>
</dbReference>
<accession>A0AA38Z1K5</accession>
<name>A0AA38Z1K5_VITRO</name>
<dbReference type="SUPFAM" id="SSF81631">
    <property type="entry name" value="PAP/OAS1 substrate-binding domain"/>
    <property type="match status" value="1"/>
</dbReference>
<keyword evidence="4" id="KW-1185">Reference proteome</keyword>
<dbReference type="EMBL" id="JARBHA010000015">
    <property type="protein sequence ID" value="KAJ9680691.1"/>
    <property type="molecule type" value="Genomic_DNA"/>
</dbReference>
<dbReference type="Pfam" id="PF22600">
    <property type="entry name" value="MTPAP-like_central"/>
    <property type="match status" value="1"/>
</dbReference>
<dbReference type="FunFam" id="3.30.460.10:FF:000024">
    <property type="entry name" value="Nucleotidyltransferase family protein isoform 2"/>
    <property type="match status" value="1"/>
</dbReference>